<evidence type="ECO:0000313" key="18">
    <source>
        <dbReference type="Proteomes" id="UP000789390"/>
    </source>
</evidence>
<dbReference type="GO" id="GO:0008270">
    <property type="term" value="F:zinc ion binding"/>
    <property type="evidence" value="ECO:0007669"/>
    <property type="project" value="UniProtKB-KW"/>
</dbReference>
<evidence type="ECO:0000313" key="17">
    <source>
        <dbReference type="EMBL" id="CAH0111549.1"/>
    </source>
</evidence>
<sequence length="761" mass="83717">MLYNRREHWAEGGLSADKFGPSDLHLGTHGSLPSIDLTGGHLFGDIQDTWSPAFVDWTPTSSISDLSEFSVSPTFSNHWDLTLTVHELASQTPEGLRDVSSEPSPVQEMMLIQTQSRVDLCGLVGRNLEQHQQQQIHHGMTSFPPSDWTSSTVEPVRMGHPTSTQSSYAPTVMSSPSLASVHQSSFDDSESASLQECFDAASDLFSMNQTEGTSNTNNSENGLQMDVEDASELLTDAAEVLAAAAISMPHFHDSYTSSSFAQPSFQQKGNISNVVAHQQATASVLEMTAFQAAVHSVQALRHRQQPGPSSSSPLIAEDSNRKRQGFLPTTHGPRHGEPSFRSGGYSPYPTGLPPRHPIVHNNNLQQANTPVASTSFAVPSTSFERTAVPAEKCSIQGTSAAAGRSDSSATRSKSPSQLCAVCGDNAACQHYGVRTCEGCKGFFKRTVQKGSKYVCLADRSCPVDKRRRNRCQFCRFQKCLSVGMVKEVVRTDSLKGRRGRLPSKPKCSQEASNSPPVSLITALVRAHLDTSPEIANYDYSMYVEQSGNENNHHTGAHSTEVQADHVHQFFALLTSCIDVIKVWAEKIPGFCELCKEDQELLIQSACLEIFVIRFAYRIQPDDEKFIFDNGVVLHSSQCKPSFGPWHSAIIEFAHSLHSMDIDLSAFACLVALTLITERHGLRDPQKVELLQMKIISSLRDHVTYNPEAQRKPHYFSRLLSKLPELRSLSIQGLQRIFYLKVEDLAPAPPLLEAIFSSSLPF</sequence>
<feature type="domain" description="NR LBD" evidence="16">
    <location>
        <begin position="515"/>
        <end position="758"/>
    </location>
</feature>
<keyword evidence="8 13" id="KW-0675">Receptor</keyword>
<evidence type="ECO:0000256" key="13">
    <source>
        <dbReference type="RuleBase" id="RU004334"/>
    </source>
</evidence>
<dbReference type="GO" id="GO:0005634">
    <property type="term" value="C:nucleus"/>
    <property type="evidence" value="ECO:0007669"/>
    <property type="project" value="UniProtKB-SubCell"/>
</dbReference>
<dbReference type="SUPFAM" id="SSF48508">
    <property type="entry name" value="Nuclear receptor ligand-binding domain"/>
    <property type="match status" value="1"/>
</dbReference>
<dbReference type="SMART" id="SM00399">
    <property type="entry name" value="ZnF_C4"/>
    <property type="match status" value="1"/>
</dbReference>
<evidence type="ECO:0000256" key="4">
    <source>
        <dbReference type="ARBA" id="ARBA00022833"/>
    </source>
</evidence>
<dbReference type="PANTHER" id="PTHR24085:SF4">
    <property type="entry name" value="NUCLEAR HORMONE RECEPTOR HR38-RELATED"/>
    <property type="match status" value="1"/>
</dbReference>
<dbReference type="SUPFAM" id="SSF57716">
    <property type="entry name" value="Glucocorticoid receptor-like (DNA-binding domain)"/>
    <property type="match status" value="1"/>
</dbReference>
<evidence type="ECO:0000256" key="5">
    <source>
        <dbReference type="ARBA" id="ARBA00023015"/>
    </source>
</evidence>
<dbReference type="PANTHER" id="PTHR24085">
    <property type="entry name" value="NUCLEAR HORMONE RECEPTOR"/>
    <property type="match status" value="1"/>
</dbReference>
<evidence type="ECO:0000256" key="14">
    <source>
        <dbReference type="SAM" id="MobiDB-lite"/>
    </source>
</evidence>
<keyword evidence="6 13" id="KW-0238">DNA-binding</keyword>
<feature type="region of interest" description="Disordered" evidence="14">
    <location>
        <begin position="298"/>
        <end position="354"/>
    </location>
</feature>
<comment type="caution">
    <text evidence="17">The sequence shown here is derived from an EMBL/GenBank/DDBJ whole genome shotgun (WGS) entry which is preliminary data.</text>
</comment>
<comment type="subcellular location">
    <subcellularLocation>
        <location evidence="1 13">Nucleus</location>
    </subcellularLocation>
</comment>
<evidence type="ECO:0000256" key="3">
    <source>
        <dbReference type="ARBA" id="ARBA00022771"/>
    </source>
</evidence>
<comment type="similarity">
    <text evidence="13">Belongs to the nuclear hormone receptor family.</text>
</comment>
<dbReference type="PROSITE" id="PS00031">
    <property type="entry name" value="NUCLEAR_REC_DBD_1"/>
    <property type="match status" value="1"/>
</dbReference>
<dbReference type="OrthoDB" id="5952118at2759"/>
<dbReference type="GO" id="GO:0035259">
    <property type="term" value="F:nuclear glucocorticoid receptor binding"/>
    <property type="evidence" value="ECO:0007669"/>
    <property type="project" value="TreeGrafter"/>
</dbReference>
<dbReference type="GO" id="GO:0071376">
    <property type="term" value="P:cellular response to corticotropin-releasing hormone stimulus"/>
    <property type="evidence" value="ECO:0007669"/>
    <property type="project" value="TreeGrafter"/>
</dbReference>
<protein>
    <recommendedName>
        <fullName evidence="11">Probable nuclear hormone receptor HR38</fullName>
    </recommendedName>
    <alternativeName>
        <fullName evidence="12">Nuclear receptor subfamily 4 group A member 4</fullName>
    </alternativeName>
</protein>
<evidence type="ECO:0000259" key="15">
    <source>
        <dbReference type="PROSITE" id="PS51030"/>
    </source>
</evidence>
<keyword evidence="2 13" id="KW-0479">Metal-binding</keyword>
<gene>
    <name evidence="17" type="ORF">DGAL_LOCUS15197</name>
</gene>
<evidence type="ECO:0000256" key="11">
    <source>
        <dbReference type="ARBA" id="ARBA00071265"/>
    </source>
</evidence>
<proteinExistence type="inferred from homology"/>
<dbReference type="GO" id="GO:0004879">
    <property type="term" value="F:nuclear receptor activity"/>
    <property type="evidence" value="ECO:0007669"/>
    <property type="project" value="InterPro"/>
</dbReference>
<dbReference type="PROSITE" id="PS51843">
    <property type="entry name" value="NR_LBD"/>
    <property type="match status" value="1"/>
</dbReference>
<evidence type="ECO:0000256" key="6">
    <source>
        <dbReference type="ARBA" id="ARBA00023125"/>
    </source>
</evidence>
<keyword evidence="18" id="KW-1185">Reference proteome</keyword>
<evidence type="ECO:0000256" key="8">
    <source>
        <dbReference type="ARBA" id="ARBA00023170"/>
    </source>
</evidence>
<keyword evidence="3 13" id="KW-0863">Zinc-finger</keyword>
<keyword evidence="7 13" id="KW-0804">Transcription</keyword>
<dbReference type="InterPro" id="IPR000536">
    <property type="entry name" value="Nucl_hrmn_rcpt_lig-bd"/>
</dbReference>
<evidence type="ECO:0000256" key="7">
    <source>
        <dbReference type="ARBA" id="ARBA00023163"/>
    </source>
</evidence>
<dbReference type="InterPro" id="IPR035500">
    <property type="entry name" value="NHR-like_dom_sf"/>
</dbReference>
<dbReference type="InterPro" id="IPR001723">
    <property type="entry name" value="Nuclear_hrmn_rcpt"/>
</dbReference>
<dbReference type="AlphaFoldDB" id="A0A8J2RYQ5"/>
<dbReference type="Gene3D" id="3.30.50.10">
    <property type="entry name" value="Erythroid Transcription Factor GATA-1, subunit A"/>
    <property type="match status" value="1"/>
</dbReference>
<feature type="domain" description="Nuclear receptor" evidence="15">
    <location>
        <begin position="416"/>
        <end position="491"/>
    </location>
</feature>
<dbReference type="Gene3D" id="1.10.565.10">
    <property type="entry name" value="Retinoid X Receptor"/>
    <property type="match status" value="1"/>
</dbReference>
<dbReference type="PRINTS" id="PR00398">
    <property type="entry name" value="STRDHORMONER"/>
</dbReference>
<keyword evidence="5 13" id="KW-0805">Transcription regulation</keyword>
<reference evidence="17" key="1">
    <citation type="submission" date="2021-11" db="EMBL/GenBank/DDBJ databases">
        <authorList>
            <person name="Schell T."/>
        </authorList>
    </citation>
    <scope>NUCLEOTIDE SEQUENCE</scope>
    <source>
        <strain evidence="17">M5</strain>
    </source>
</reference>
<dbReference type="Pfam" id="PF00104">
    <property type="entry name" value="Hormone_recep"/>
    <property type="match status" value="1"/>
</dbReference>
<dbReference type="Proteomes" id="UP000789390">
    <property type="component" value="Unassembled WGS sequence"/>
</dbReference>
<dbReference type="PROSITE" id="PS51030">
    <property type="entry name" value="NUCLEAR_REC_DBD_2"/>
    <property type="match status" value="1"/>
</dbReference>
<dbReference type="SMART" id="SM00430">
    <property type="entry name" value="HOLI"/>
    <property type="match status" value="1"/>
</dbReference>
<dbReference type="Pfam" id="PF00105">
    <property type="entry name" value="zf-C4"/>
    <property type="match status" value="1"/>
</dbReference>
<keyword evidence="9 13" id="KW-0539">Nucleus</keyword>
<name>A0A8J2RYQ5_9CRUS</name>
<dbReference type="PRINTS" id="PR01284">
    <property type="entry name" value="NUCLEARECPTR"/>
</dbReference>
<evidence type="ECO:0000256" key="2">
    <source>
        <dbReference type="ARBA" id="ARBA00022723"/>
    </source>
</evidence>
<dbReference type="PRINTS" id="PR00047">
    <property type="entry name" value="STROIDFINGER"/>
</dbReference>
<evidence type="ECO:0000256" key="1">
    <source>
        <dbReference type="ARBA" id="ARBA00004123"/>
    </source>
</evidence>
<dbReference type="InterPro" id="IPR013088">
    <property type="entry name" value="Znf_NHR/GATA"/>
</dbReference>
<evidence type="ECO:0000256" key="12">
    <source>
        <dbReference type="ARBA" id="ARBA00075617"/>
    </source>
</evidence>
<organism evidence="17 18">
    <name type="scientific">Daphnia galeata</name>
    <dbReference type="NCBI Taxonomy" id="27404"/>
    <lineage>
        <taxon>Eukaryota</taxon>
        <taxon>Metazoa</taxon>
        <taxon>Ecdysozoa</taxon>
        <taxon>Arthropoda</taxon>
        <taxon>Crustacea</taxon>
        <taxon>Branchiopoda</taxon>
        <taxon>Diplostraca</taxon>
        <taxon>Cladocera</taxon>
        <taxon>Anomopoda</taxon>
        <taxon>Daphniidae</taxon>
        <taxon>Daphnia</taxon>
    </lineage>
</organism>
<dbReference type="InterPro" id="IPR003070">
    <property type="entry name" value="NR4A1-3"/>
</dbReference>
<dbReference type="InterPro" id="IPR001628">
    <property type="entry name" value="Znf_hrmn_rcpt"/>
</dbReference>
<evidence type="ECO:0000259" key="16">
    <source>
        <dbReference type="PROSITE" id="PS51843"/>
    </source>
</evidence>
<accession>A0A8J2RYQ5</accession>
<evidence type="ECO:0000256" key="9">
    <source>
        <dbReference type="ARBA" id="ARBA00023242"/>
    </source>
</evidence>
<dbReference type="GO" id="GO:0000978">
    <property type="term" value="F:RNA polymerase II cis-regulatory region sequence-specific DNA binding"/>
    <property type="evidence" value="ECO:0007669"/>
    <property type="project" value="TreeGrafter"/>
</dbReference>
<dbReference type="GO" id="GO:0005667">
    <property type="term" value="C:transcription regulator complex"/>
    <property type="evidence" value="ECO:0007669"/>
    <property type="project" value="TreeGrafter"/>
</dbReference>
<keyword evidence="4 13" id="KW-0862">Zinc</keyword>
<evidence type="ECO:0000256" key="10">
    <source>
        <dbReference type="ARBA" id="ARBA00065130"/>
    </source>
</evidence>
<dbReference type="CDD" id="cd06969">
    <property type="entry name" value="NR_DBD_NGFI-B"/>
    <property type="match status" value="1"/>
</dbReference>
<dbReference type="EMBL" id="CAKKLH010000314">
    <property type="protein sequence ID" value="CAH0111549.1"/>
    <property type="molecule type" value="Genomic_DNA"/>
</dbReference>
<comment type="subunit">
    <text evidence="10">Forms a heterodimer with USP.</text>
</comment>
<dbReference type="FunFam" id="3.30.50.10:FF:000009">
    <property type="entry name" value="nuclear receptor subfamily 4 group A member 2"/>
    <property type="match status" value="1"/>
</dbReference>